<name>A0ABR8JX23_9BACT</name>
<comment type="subcellular location">
    <subcellularLocation>
        <location evidence="1">Cell outer membrane</location>
        <topology evidence="1">Multi-pass membrane protein</topology>
    </subcellularLocation>
</comment>
<dbReference type="Proteomes" id="UP000606003">
    <property type="component" value="Unassembled WGS sequence"/>
</dbReference>
<comment type="similarity">
    <text evidence="1">Belongs to the TonB-dependent receptor family.</text>
</comment>
<dbReference type="RefSeq" id="WP_190928366.1">
    <property type="nucleotide sequence ID" value="NZ_JACXAC010000007.1"/>
</dbReference>
<dbReference type="InterPro" id="IPR012910">
    <property type="entry name" value="Plug_dom"/>
</dbReference>
<dbReference type="Gene3D" id="2.170.130.10">
    <property type="entry name" value="TonB-dependent receptor, plug domain"/>
    <property type="match status" value="1"/>
</dbReference>
<protein>
    <submittedName>
        <fullName evidence="4">TonB-dependent receptor plug domain-containing protein</fullName>
    </submittedName>
</protein>
<keyword evidence="1" id="KW-0472">Membrane</keyword>
<dbReference type="Gene3D" id="2.60.40.1930">
    <property type="match status" value="1"/>
</dbReference>
<organism evidence="4 5">
    <name type="scientific">Hymenobacter armeniacus</name>
    <dbReference type="NCBI Taxonomy" id="2771358"/>
    <lineage>
        <taxon>Bacteria</taxon>
        <taxon>Pseudomonadati</taxon>
        <taxon>Bacteroidota</taxon>
        <taxon>Cytophagia</taxon>
        <taxon>Cytophagales</taxon>
        <taxon>Hymenobacteraceae</taxon>
        <taxon>Hymenobacter</taxon>
    </lineage>
</organism>
<gene>
    <name evidence="4" type="ORF">IC234_20395</name>
</gene>
<dbReference type="SUPFAM" id="SSF56935">
    <property type="entry name" value="Porins"/>
    <property type="match status" value="1"/>
</dbReference>
<comment type="caution">
    <text evidence="4">The sequence shown here is derived from an EMBL/GenBank/DDBJ whole genome shotgun (WGS) entry which is preliminary data.</text>
</comment>
<evidence type="ECO:0000313" key="4">
    <source>
        <dbReference type="EMBL" id="MBD2724500.1"/>
    </source>
</evidence>
<accession>A0ABR8JX23</accession>
<dbReference type="InterPro" id="IPR008969">
    <property type="entry name" value="CarboxyPept-like_regulatory"/>
</dbReference>
<feature type="domain" description="TonB-dependent receptor plug" evidence="3">
    <location>
        <begin position="652"/>
        <end position="726"/>
    </location>
</feature>
<dbReference type="SUPFAM" id="SSF49464">
    <property type="entry name" value="Carboxypeptidase regulatory domain-like"/>
    <property type="match status" value="1"/>
</dbReference>
<evidence type="ECO:0000259" key="3">
    <source>
        <dbReference type="Pfam" id="PF07715"/>
    </source>
</evidence>
<keyword evidence="2" id="KW-0732">Signal</keyword>
<dbReference type="InterPro" id="IPR039426">
    <property type="entry name" value="TonB-dep_rcpt-like"/>
</dbReference>
<evidence type="ECO:0000256" key="1">
    <source>
        <dbReference type="PROSITE-ProRule" id="PRU01360"/>
    </source>
</evidence>
<keyword evidence="1" id="KW-1134">Transmembrane beta strand</keyword>
<proteinExistence type="inferred from homology"/>
<dbReference type="EMBL" id="JACXAC010000007">
    <property type="protein sequence ID" value="MBD2724500.1"/>
    <property type="molecule type" value="Genomic_DNA"/>
</dbReference>
<evidence type="ECO:0000313" key="5">
    <source>
        <dbReference type="Proteomes" id="UP000606003"/>
    </source>
</evidence>
<keyword evidence="1" id="KW-0813">Transport</keyword>
<feature type="chain" id="PRO_5045125260" evidence="2">
    <location>
        <begin position="23"/>
        <end position="838"/>
    </location>
</feature>
<keyword evidence="5" id="KW-1185">Reference proteome</keyword>
<dbReference type="InterPro" id="IPR037066">
    <property type="entry name" value="Plug_dom_sf"/>
</dbReference>
<dbReference type="PROSITE" id="PS52016">
    <property type="entry name" value="TONB_DEPENDENT_REC_3"/>
    <property type="match status" value="1"/>
</dbReference>
<reference evidence="4 5" key="1">
    <citation type="submission" date="2020-09" db="EMBL/GenBank/DDBJ databases">
        <authorList>
            <person name="Kim M.K."/>
        </authorList>
    </citation>
    <scope>NUCLEOTIDE SEQUENCE [LARGE SCALE GENOMIC DNA]</scope>
    <source>
        <strain evidence="4 5">BT189</strain>
    </source>
</reference>
<sequence length="838" mass="89198">MKKMRVPKAVLAAGVATGVALMAFRPRPTDETPLQRIARQVSDYYAAARGEKAYLHLDRPVYATGETIWFSAYVVDASQHRLDSLSQVLHVDLVSAQHQVVARRTLQLRGGRAYGDLDIADSLAAGTYVLRAYTNWMRNAGDQFVYSRRLNVWPASPLSPPDVPQAAAATGSKGKAAAASANRPDVQFFPEGGYLVEGLPAVVACKATDATGRGLDVRGQILDAQNKVVLAAFSSRHGGMGRFAFVPGTGQRYHARVTLPDGSTADYPLPAVQPSGYTLHVVENATEFLVEARYRGAAGAPAPGPIQLMTQVRGVVAYPGPRPVSPEAPATWRMPKKNYPTGIVHFTLFDAQGAPQCERLAFVQNGAPGLKITLTPDQPSYGPHAPVQLNVRVTDAAGQPVATNFSVAVSDAALSALDPNAETIASNLLLTSDLTGYVENPGYYFRNQSAATAQALDDLLLTQGWRRFVWKEVLAGQKPPLTFSPETALSLTGQVVSQNGNRPIPNSQLTFLQTRPERNIITATTDAQGRFSFIGIPVRDTAVITLQARRAQGGTNVLIKPDTGPPTGNQPLPQLPQLSAAPAAVATFVRRSRQAQAAELDLHPEKAIRNINLGNVSVTAKRAAVPRDDPRRMYGATGGTVIDFANDPTANSSLNILQFLQGRVAGLTISGSPPNMSAQIRGGGTPLFILDGIKVDIDAITNLNTSDVEAVEVFKGAEAAIFGSSGGAIAVYTKRANPNYKGPDNNPAPGIATVKLPGFYAAREFYQPRYNALLTNPPADPRTSTLYWNPTVRTNANGQAELHFFTADGGGTFQAVAEGVSLEGMPALGSGTMVVRGK</sequence>
<keyword evidence="1" id="KW-0812">Transmembrane</keyword>
<feature type="signal peptide" evidence="2">
    <location>
        <begin position="1"/>
        <end position="22"/>
    </location>
</feature>
<evidence type="ECO:0000256" key="2">
    <source>
        <dbReference type="SAM" id="SignalP"/>
    </source>
</evidence>
<dbReference type="Pfam" id="PF07715">
    <property type="entry name" value="Plug"/>
    <property type="match status" value="1"/>
</dbReference>
<keyword evidence="1" id="KW-0998">Cell outer membrane</keyword>
<keyword evidence="4" id="KW-0675">Receptor</keyword>